<sequence>MHSILPRLVEWLGWLLLFGLLLLGVPPFLHMPIWVDATLYDTAAWNMWLGGVHYRDVFDTNLPGMPWAHLAVRVVLGWSSMSLRAVDLAVFAGSTLVMVDLLRRCQISRSGQVWAAVGWIGFYVYLSEFCQTQRDTWMILPALLAVRRRFDRLVSASDDPPRDWIFRLTVLEGAIWAVAFWVKPHIAFPVIGVWLASIPQIRQFGSGAIIRDFLGLILGGLCMGILGMIWIVMTGTLEPMREVFLEWNPGYLEWTWLEMLHRYCSFWMNFPVWSLVHGLAIPVAVISLAARRTTPEMLAVRMLAGLYLGWLFQSLIFQRSLQYVHVPGVLLGIAVLASRAIPAGGILLGWCGLTAGLCLIRPHYSCVQSAMEAYSHHFPRTYEATIAEPGYSVRNRIRFWPECWTFETDPYRKIQLSHLYGIYPSSEPFLLERVANYLEKQSLQPGDLLCWNEGTHPLYLRLQHVPTFRFMHVGTALGFKHKRAQIHQELLRIRPKFVVTDWYAYPDVDVEALPNGEVGGSLPKSFPKPACDQFPWNQPIRYRSGRYVVHEIQYPLGDVDLKSPMSD</sequence>
<evidence type="ECO:0000313" key="2">
    <source>
        <dbReference type="EMBL" id="VIP02663.1"/>
    </source>
</evidence>
<evidence type="ECO:0008006" key="4">
    <source>
        <dbReference type="Google" id="ProtNLM"/>
    </source>
</evidence>
<dbReference type="AlphaFoldDB" id="A0A6C2YNF7"/>
<keyword evidence="1" id="KW-0472">Membrane</keyword>
<feature type="transmembrane region" description="Helical" evidence="1">
    <location>
        <begin position="174"/>
        <end position="196"/>
    </location>
</feature>
<feature type="transmembrane region" description="Helical" evidence="1">
    <location>
        <begin position="111"/>
        <end position="127"/>
    </location>
</feature>
<feature type="transmembrane region" description="Helical" evidence="1">
    <location>
        <begin position="208"/>
        <end position="233"/>
    </location>
</feature>
<keyword evidence="3" id="KW-1185">Reference proteome</keyword>
<feature type="transmembrane region" description="Helical" evidence="1">
    <location>
        <begin position="298"/>
        <end position="317"/>
    </location>
</feature>
<dbReference type="EMBL" id="LR593887">
    <property type="protein sequence ID" value="VTS02078.1"/>
    <property type="molecule type" value="Genomic_DNA"/>
</dbReference>
<keyword evidence="1" id="KW-1133">Transmembrane helix</keyword>
<reference evidence="2" key="1">
    <citation type="submission" date="2019-04" db="EMBL/GenBank/DDBJ databases">
        <authorList>
            <consortium name="Science for Life Laboratories"/>
        </authorList>
    </citation>
    <scope>NUCLEOTIDE SEQUENCE</scope>
    <source>
        <strain evidence="2">MBLW1</strain>
    </source>
</reference>
<organism evidence="2">
    <name type="scientific">Tuwongella immobilis</name>
    <dbReference type="NCBI Taxonomy" id="692036"/>
    <lineage>
        <taxon>Bacteria</taxon>
        <taxon>Pseudomonadati</taxon>
        <taxon>Planctomycetota</taxon>
        <taxon>Planctomycetia</taxon>
        <taxon>Gemmatales</taxon>
        <taxon>Gemmataceae</taxon>
        <taxon>Tuwongella</taxon>
    </lineage>
</organism>
<gene>
    <name evidence="2" type="ORF">GMBLW1_12970</name>
</gene>
<accession>A0A6C2YNF7</accession>
<evidence type="ECO:0000256" key="1">
    <source>
        <dbReference type="SAM" id="Phobius"/>
    </source>
</evidence>
<dbReference type="EMBL" id="LR586016">
    <property type="protein sequence ID" value="VIP02663.1"/>
    <property type="molecule type" value="Genomic_DNA"/>
</dbReference>
<keyword evidence="1" id="KW-0812">Transmembrane</keyword>
<dbReference type="Proteomes" id="UP000464378">
    <property type="component" value="Chromosome"/>
</dbReference>
<name>A0A6C2YNF7_9BACT</name>
<feature type="transmembrane region" description="Helical" evidence="1">
    <location>
        <begin position="75"/>
        <end position="99"/>
    </location>
</feature>
<evidence type="ECO:0000313" key="3">
    <source>
        <dbReference type="Proteomes" id="UP000464378"/>
    </source>
</evidence>
<feature type="transmembrane region" description="Helical" evidence="1">
    <location>
        <begin position="266"/>
        <end position="286"/>
    </location>
</feature>
<dbReference type="KEGG" id="tim:GMBLW1_12970"/>
<feature type="transmembrane region" description="Helical" evidence="1">
    <location>
        <begin position="329"/>
        <end position="353"/>
    </location>
</feature>
<feature type="transmembrane region" description="Helical" evidence="1">
    <location>
        <begin position="12"/>
        <end position="35"/>
    </location>
</feature>
<dbReference type="InParanoid" id="A0A6C2YNF7"/>
<protein>
    <recommendedName>
        <fullName evidence="4">Glycosyltransferase RgtA/B/C/D-like domain-containing protein</fullName>
    </recommendedName>
</protein>
<proteinExistence type="predicted"/>
<dbReference type="RefSeq" id="WP_162657813.1">
    <property type="nucleotide sequence ID" value="NZ_LR593887.1"/>
</dbReference>